<evidence type="ECO:0000256" key="1">
    <source>
        <dbReference type="HAMAP-Rule" id="MF_01232"/>
    </source>
</evidence>
<organism evidence="3 4">
    <name type="scientific">Thalassotalea mangrovi</name>
    <dbReference type="NCBI Taxonomy" id="2572245"/>
    <lineage>
        <taxon>Bacteria</taxon>
        <taxon>Pseudomonadati</taxon>
        <taxon>Pseudomonadota</taxon>
        <taxon>Gammaproteobacteria</taxon>
        <taxon>Alteromonadales</taxon>
        <taxon>Colwelliaceae</taxon>
        <taxon>Thalassotalea</taxon>
    </lineage>
</organism>
<comment type="caution">
    <text evidence="3">The sequence shown here is derived from an EMBL/GenBank/DDBJ whole genome shotgun (WGS) entry which is preliminary data.</text>
</comment>
<dbReference type="AlphaFoldDB" id="A0A4U1B4Y1"/>
<dbReference type="PANTHER" id="PTHR30510:SF2">
    <property type="entry name" value="UPF0229 PROTEIN YEAH"/>
    <property type="match status" value="1"/>
</dbReference>
<dbReference type="NCBIfam" id="NF003708">
    <property type="entry name" value="PRK05325.1-3"/>
    <property type="match status" value="1"/>
</dbReference>
<reference evidence="3 4" key="1">
    <citation type="submission" date="2019-04" db="EMBL/GenBank/DDBJ databases">
        <title>Thalassotalea guangxiensis sp. nov., isolated from sediment of the coastal wetland.</title>
        <authorList>
            <person name="Zheng S."/>
            <person name="Zhang D."/>
        </authorList>
    </citation>
    <scope>NUCLEOTIDE SEQUENCE [LARGE SCALE GENOMIC DNA]</scope>
    <source>
        <strain evidence="3 4">ZS-4</strain>
    </source>
</reference>
<dbReference type="InterPro" id="IPR006698">
    <property type="entry name" value="UPF0229"/>
</dbReference>
<evidence type="ECO:0000313" key="4">
    <source>
        <dbReference type="Proteomes" id="UP000307999"/>
    </source>
</evidence>
<dbReference type="HAMAP" id="MF_01232">
    <property type="entry name" value="UPF0229"/>
    <property type="match status" value="1"/>
</dbReference>
<keyword evidence="4" id="KW-1185">Reference proteome</keyword>
<proteinExistence type="inferred from homology"/>
<dbReference type="RefSeq" id="WP_136735813.1">
    <property type="nucleotide sequence ID" value="NZ_SWDB01000021.1"/>
</dbReference>
<feature type="region of interest" description="Disordered" evidence="2">
    <location>
        <begin position="82"/>
        <end position="111"/>
    </location>
</feature>
<dbReference type="OrthoDB" id="9788289at2"/>
<dbReference type="PANTHER" id="PTHR30510">
    <property type="entry name" value="UPF0229 PROTEIN YEAH"/>
    <property type="match status" value="1"/>
</dbReference>
<sequence>MANFIDRRLNSKNKSMVNRQRFFRRHKNQIKRSLADSINDRKVTDLTTGQDVSIAKKDLLEPVFRQGDGGSKNRVFAGNDQFAEGDKIPRPKAQGGQGSGAGNASDRGQGQDDFVFSISHDEYLNLLFDDLELPNLQKSQLDKLVEYKTVRSGYCAEGVPANIDIVKSLQGSIARRIAMTSGKRRELKACEQELEQVLASENHDPNIVAQLQAQIDMLKERISAVPFIDSFDMHYRNYDKQAVPTSKAVMFCLMDVSGSMVQATKDIAKRFYILLYLFLSRTYQTIDVVYIIHHTQAKEVDEQDFFYSRETGGTIVSSALELMQEIVAERYSSGDWNIYAAQASDGDNWQDDTEKCYELLKNQILPAVRFYAYIEITQDLHKSLWQRYRALANSESHFAMRRIREISDIYPVFRDLFKKSTNGVSAGVVNVKE</sequence>
<accession>A0A4U1B4Y1</accession>
<evidence type="ECO:0000256" key="2">
    <source>
        <dbReference type="SAM" id="MobiDB-lite"/>
    </source>
</evidence>
<name>A0A4U1B4Y1_9GAMM</name>
<gene>
    <name evidence="3" type="ORF">E8M12_08990</name>
</gene>
<dbReference type="Proteomes" id="UP000307999">
    <property type="component" value="Unassembled WGS sequence"/>
</dbReference>
<protein>
    <recommendedName>
        <fullName evidence="1">UPF0229 protein E8M12_08990</fullName>
    </recommendedName>
</protein>
<comment type="similarity">
    <text evidence="1">Belongs to the UPF0229 family.</text>
</comment>
<evidence type="ECO:0000313" key="3">
    <source>
        <dbReference type="EMBL" id="TKB45326.1"/>
    </source>
</evidence>
<dbReference type="NCBIfam" id="NF003707">
    <property type="entry name" value="PRK05325.1-2"/>
    <property type="match status" value="1"/>
</dbReference>
<dbReference type="Pfam" id="PF04285">
    <property type="entry name" value="DUF444"/>
    <property type="match status" value="1"/>
</dbReference>
<dbReference type="EMBL" id="SWDB01000021">
    <property type="protein sequence ID" value="TKB45326.1"/>
    <property type="molecule type" value="Genomic_DNA"/>
</dbReference>